<dbReference type="AlphaFoldDB" id="A0A1M6CRX8"/>
<organism evidence="2 3">
    <name type="scientific">Lutispora thermophila DSM 19022</name>
    <dbReference type="NCBI Taxonomy" id="1122184"/>
    <lineage>
        <taxon>Bacteria</taxon>
        <taxon>Bacillati</taxon>
        <taxon>Bacillota</taxon>
        <taxon>Clostridia</taxon>
        <taxon>Lutisporales</taxon>
        <taxon>Lutisporaceae</taxon>
        <taxon>Lutispora</taxon>
    </lineage>
</organism>
<keyword evidence="1" id="KW-0812">Transmembrane</keyword>
<reference evidence="2 3" key="1">
    <citation type="submission" date="2016-11" db="EMBL/GenBank/DDBJ databases">
        <authorList>
            <person name="Jaros S."/>
            <person name="Januszkiewicz K."/>
            <person name="Wedrychowicz H."/>
        </authorList>
    </citation>
    <scope>NUCLEOTIDE SEQUENCE [LARGE SCALE GENOMIC DNA]</scope>
    <source>
        <strain evidence="2 3">DSM 19022</strain>
    </source>
</reference>
<sequence>MTIAILTGLSYRVIYLKKAGIFLASFVYSVMFMREFQSNIENLIEAGADLHWLLLFSKKKNKELMKPYEEELDKPKSEVNGDYEKRI</sequence>
<evidence type="ECO:0000313" key="3">
    <source>
        <dbReference type="Proteomes" id="UP000184442"/>
    </source>
</evidence>
<proteinExistence type="predicted"/>
<keyword evidence="1" id="KW-1133">Transmembrane helix</keyword>
<keyword evidence="3" id="KW-1185">Reference proteome</keyword>
<name>A0A1M6CRX8_9FIRM</name>
<dbReference type="STRING" id="1122184.SAMN02745176_00905"/>
<keyword evidence="1" id="KW-0472">Membrane</keyword>
<evidence type="ECO:0000313" key="2">
    <source>
        <dbReference type="EMBL" id="SHI63488.1"/>
    </source>
</evidence>
<feature type="transmembrane region" description="Helical" evidence="1">
    <location>
        <begin position="14"/>
        <end position="33"/>
    </location>
</feature>
<evidence type="ECO:0000256" key="1">
    <source>
        <dbReference type="SAM" id="Phobius"/>
    </source>
</evidence>
<gene>
    <name evidence="2" type="ORF">SAMN02745176_00905</name>
</gene>
<protein>
    <submittedName>
        <fullName evidence="2">Uncharacterized protein</fullName>
    </submittedName>
</protein>
<accession>A0A1M6CRX8</accession>
<dbReference type="EMBL" id="FQZS01000005">
    <property type="protein sequence ID" value="SHI63488.1"/>
    <property type="molecule type" value="Genomic_DNA"/>
</dbReference>
<dbReference type="Proteomes" id="UP000184442">
    <property type="component" value="Unassembled WGS sequence"/>
</dbReference>